<dbReference type="InterPro" id="IPR050807">
    <property type="entry name" value="TransReg_Diox_bact_type"/>
</dbReference>
<dbReference type="eggNOG" id="COG0662">
    <property type="taxonomic scope" value="Bacteria"/>
</dbReference>
<dbReference type="STRING" id="696281.Desru_3397"/>
<dbReference type="HOGENOM" id="CLU_085376_3_2_9"/>
<reference evidence="4" key="1">
    <citation type="submission" date="2011-05" db="EMBL/GenBank/DDBJ databases">
        <title>Complete sequence of Desulfotomaculum ruminis DSM 2154.</title>
        <authorList>
            <person name="Lucas S."/>
            <person name="Copeland A."/>
            <person name="Lapidus A."/>
            <person name="Cheng J.-F."/>
            <person name="Goodwin L."/>
            <person name="Pitluck S."/>
            <person name="Lu M."/>
            <person name="Detter J.C."/>
            <person name="Han C."/>
            <person name="Tapia R."/>
            <person name="Land M."/>
            <person name="Hauser L."/>
            <person name="Kyrpides N."/>
            <person name="Ivanova N."/>
            <person name="Mikhailova N."/>
            <person name="Pagani I."/>
            <person name="Stams A.J.M."/>
            <person name="Plugge C.M."/>
            <person name="Muyzer G."/>
            <person name="Kuever J."/>
            <person name="Parshina S.N."/>
            <person name="Ivanova A.E."/>
            <person name="Nazina T.N."/>
            <person name="Brambilla E."/>
            <person name="Spring S."/>
            <person name="Klenk H.-P."/>
            <person name="Woyke T."/>
        </authorList>
    </citation>
    <scope>NUCLEOTIDE SEQUENCE [LARGE SCALE GENOMIC DNA]</scope>
    <source>
        <strain evidence="4">ATCC 23193 / DSM 2154 / NCIB 8452 / DL</strain>
    </source>
</reference>
<dbReference type="eggNOG" id="COG1396">
    <property type="taxonomic scope" value="Bacteria"/>
</dbReference>
<sequence>MSQDTEQNVFYKILGSKIRTLRDERQMTLKDLSSKAQISPGLLSQVERGMVQPSLDTLWKITSALNITLFYLFEQVESKSVAVVRKEKQKKIEIPQSNVLYQLLSPDINRKIEFLMLKLKPGNHPGELISHPGEECGVVIQGTIGIRIGGEQYILNQGDSIYFDSSIPHRFYNPGSEEAIGVWAMTPPTF</sequence>
<dbReference type="InterPro" id="IPR013096">
    <property type="entry name" value="Cupin_2"/>
</dbReference>
<dbReference type="InterPro" id="IPR001387">
    <property type="entry name" value="Cro/C1-type_HTH"/>
</dbReference>
<dbReference type="EMBL" id="CP002780">
    <property type="protein sequence ID" value="AEG61601.1"/>
    <property type="molecule type" value="Genomic_DNA"/>
</dbReference>
<dbReference type="InterPro" id="IPR010982">
    <property type="entry name" value="Lambda_DNA-bd_dom_sf"/>
</dbReference>
<dbReference type="CDD" id="cd00093">
    <property type="entry name" value="HTH_XRE"/>
    <property type="match status" value="1"/>
</dbReference>
<dbReference type="GO" id="GO:0003677">
    <property type="term" value="F:DNA binding"/>
    <property type="evidence" value="ECO:0007669"/>
    <property type="project" value="UniProtKB-KW"/>
</dbReference>
<dbReference type="RefSeq" id="WP_013843347.1">
    <property type="nucleotide sequence ID" value="NC_015589.1"/>
</dbReference>
<evidence type="ECO:0000256" key="1">
    <source>
        <dbReference type="ARBA" id="ARBA00023125"/>
    </source>
</evidence>
<dbReference type="CDD" id="cd02209">
    <property type="entry name" value="cupin_XRE_C"/>
    <property type="match status" value="1"/>
</dbReference>
<protein>
    <submittedName>
        <fullName evidence="3">Cupin 2 conserved barrel domain protein</fullName>
    </submittedName>
</protein>
<dbReference type="PROSITE" id="PS50943">
    <property type="entry name" value="HTH_CROC1"/>
    <property type="match status" value="1"/>
</dbReference>
<name>F6DKW9_DESRL</name>
<dbReference type="SMART" id="SM00530">
    <property type="entry name" value="HTH_XRE"/>
    <property type="match status" value="1"/>
</dbReference>
<organism evidence="3 4">
    <name type="scientific">Desulforamulus ruminis (strain ATCC 23193 / DSM 2154 / NCIMB 8452 / DL)</name>
    <name type="common">Desulfotomaculum ruminis</name>
    <dbReference type="NCBI Taxonomy" id="696281"/>
    <lineage>
        <taxon>Bacteria</taxon>
        <taxon>Bacillati</taxon>
        <taxon>Bacillota</taxon>
        <taxon>Clostridia</taxon>
        <taxon>Eubacteriales</taxon>
        <taxon>Peptococcaceae</taxon>
        <taxon>Desulforamulus</taxon>
    </lineage>
</organism>
<dbReference type="GO" id="GO:0005829">
    <property type="term" value="C:cytosol"/>
    <property type="evidence" value="ECO:0007669"/>
    <property type="project" value="TreeGrafter"/>
</dbReference>
<evidence type="ECO:0000313" key="3">
    <source>
        <dbReference type="EMBL" id="AEG61601.1"/>
    </source>
</evidence>
<dbReference type="InterPro" id="IPR014710">
    <property type="entry name" value="RmlC-like_jellyroll"/>
</dbReference>
<gene>
    <name evidence="3" type="ordered locus">Desru_3397</name>
</gene>
<dbReference type="SUPFAM" id="SSF51182">
    <property type="entry name" value="RmlC-like cupins"/>
    <property type="match status" value="1"/>
</dbReference>
<dbReference type="OrthoDB" id="9814553at2"/>
<evidence type="ECO:0000259" key="2">
    <source>
        <dbReference type="PROSITE" id="PS50943"/>
    </source>
</evidence>
<dbReference type="InterPro" id="IPR011051">
    <property type="entry name" value="RmlC_Cupin_sf"/>
</dbReference>
<dbReference type="PANTHER" id="PTHR46797">
    <property type="entry name" value="HTH-TYPE TRANSCRIPTIONAL REGULATOR"/>
    <property type="match status" value="1"/>
</dbReference>
<keyword evidence="4" id="KW-1185">Reference proteome</keyword>
<dbReference type="GO" id="GO:0003700">
    <property type="term" value="F:DNA-binding transcription factor activity"/>
    <property type="evidence" value="ECO:0007669"/>
    <property type="project" value="TreeGrafter"/>
</dbReference>
<dbReference type="Pfam" id="PF07883">
    <property type="entry name" value="Cupin_2"/>
    <property type="match status" value="1"/>
</dbReference>
<dbReference type="SUPFAM" id="SSF47413">
    <property type="entry name" value="lambda repressor-like DNA-binding domains"/>
    <property type="match status" value="1"/>
</dbReference>
<reference evidence="3 4" key="2">
    <citation type="journal article" date="2012" name="Stand. Genomic Sci.">
        <title>Complete genome sequence of the sulfate-reducing firmicute Desulfotomaculum ruminis type strain (DL(T)).</title>
        <authorList>
            <person name="Spring S."/>
            <person name="Visser M."/>
            <person name="Lu M."/>
            <person name="Copeland A."/>
            <person name="Lapidus A."/>
            <person name="Lucas S."/>
            <person name="Cheng J.F."/>
            <person name="Han C."/>
            <person name="Tapia R."/>
            <person name="Goodwin L.A."/>
            <person name="Pitluck S."/>
            <person name="Ivanova N."/>
            <person name="Land M."/>
            <person name="Hauser L."/>
            <person name="Larimer F."/>
            <person name="Rohde M."/>
            <person name="Goker M."/>
            <person name="Detter J.C."/>
            <person name="Kyrpides N.C."/>
            <person name="Woyke T."/>
            <person name="Schaap P.J."/>
            <person name="Plugge C.M."/>
            <person name="Muyzer G."/>
            <person name="Kuever J."/>
            <person name="Pereira I.A."/>
            <person name="Parshina S.N."/>
            <person name="Bernier-Latmani R."/>
            <person name="Stams A.J."/>
            <person name="Klenk H.P."/>
        </authorList>
    </citation>
    <scope>NUCLEOTIDE SEQUENCE [LARGE SCALE GENOMIC DNA]</scope>
    <source>
        <strain evidence="4">ATCC 23193 / DSM 2154 / NCIB 8452 / DL</strain>
    </source>
</reference>
<dbReference type="Gene3D" id="1.10.260.40">
    <property type="entry name" value="lambda repressor-like DNA-binding domains"/>
    <property type="match status" value="1"/>
</dbReference>
<keyword evidence="1" id="KW-0238">DNA-binding</keyword>
<dbReference type="KEGG" id="dru:Desru_3397"/>
<dbReference type="Proteomes" id="UP000009234">
    <property type="component" value="Chromosome"/>
</dbReference>
<accession>F6DKW9</accession>
<dbReference type="Pfam" id="PF01381">
    <property type="entry name" value="HTH_3"/>
    <property type="match status" value="1"/>
</dbReference>
<dbReference type="PANTHER" id="PTHR46797:SF19">
    <property type="entry name" value="BLL2473 PROTEIN"/>
    <property type="match status" value="1"/>
</dbReference>
<feature type="domain" description="HTH cro/C1-type" evidence="2">
    <location>
        <begin position="18"/>
        <end position="72"/>
    </location>
</feature>
<proteinExistence type="predicted"/>
<evidence type="ECO:0000313" key="4">
    <source>
        <dbReference type="Proteomes" id="UP000009234"/>
    </source>
</evidence>
<dbReference type="AlphaFoldDB" id="F6DKW9"/>
<dbReference type="Gene3D" id="2.60.120.10">
    <property type="entry name" value="Jelly Rolls"/>
    <property type="match status" value="1"/>
</dbReference>